<dbReference type="Pfam" id="PF02434">
    <property type="entry name" value="Fringe"/>
    <property type="match status" value="1"/>
</dbReference>
<keyword evidence="8" id="KW-0547">Nucleotide-binding</keyword>
<reference evidence="13 14" key="1">
    <citation type="journal article" date="2017" name="Nat. Ecol. Evol.">
        <title>Scallop genome provides insights into evolution of bilaterian karyotype and development.</title>
        <authorList>
            <person name="Wang S."/>
            <person name="Zhang J."/>
            <person name="Jiao W."/>
            <person name="Li J."/>
            <person name="Xun X."/>
            <person name="Sun Y."/>
            <person name="Guo X."/>
            <person name="Huan P."/>
            <person name="Dong B."/>
            <person name="Zhang L."/>
            <person name="Hu X."/>
            <person name="Sun X."/>
            <person name="Wang J."/>
            <person name="Zhao C."/>
            <person name="Wang Y."/>
            <person name="Wang D."/>
            <person name="Huang X."/>
            <person name="Wang R."/>
            <person name="Lv J."/>
            <person name="Li Y."/>
            <person name="Zhang Z."/>
            <person name="Liu B."/>
            <person name="Lu W."/>
            <person name="Hui Y."/>
            <person name="Liang J."/>
            <person name="Zhou Z."/>
            <person name="Hou R."/>
            <person name="Li X."/>
            <person name="Liu Y."/>
            <person name="Li H."/>
            <person name="Ning X."/>
            <person name="Lin Y."/>
            <person name="Zhao L."/>
            <person name="Xing Q."/>
            <person name="Dou J."/>
            <person name="Li Y."/>
            <person name="Mao J."/>
            <person name="Guo H."/>
            <person name="Dou H."/>
            <person name="Li T."/>
            <person name="Mu C."/>
            <person name="Jiang W."/>
            <person name="Fu Q."/>
            <person name="Fu X."/>
            <person name="Miao Y."/>
            <person name="Liu J."/>
            <person name="Yu Q."/>
            <person name="Li R."/>
            <person name="Liao H."/>
            <person name="Li X."/>
            <person name="Kong Y."/>
            <person name="Jiang Z."/>
            <person name="Chourrout D."/>
            <person name="Li R."/>
            <person name="Bao Z."/>
        </authorList>
    </citation>
    <scope>NUCLEOTIDE SEQUENCE [LARGE SCALE GENOMIC DNA]</scope>
    <source>
        <strain evidence="13 14">PY_sf001</strain>
    </source>
</reference>
<dbReference type="GO" id="GO:0016020">
    <property type="term" value="C:membrane"/>
    <property type="evidence" value="ECO:0007669"/>
    <property type="project" value="UniProtKB-SubCell"/>
</dbReference>
<dbReference type="AlphaFoldDB" id="A0A210R436"/>
<evidence type="ECO:0000256" key="5">
    <source>
        <dbReference type="ARBA" id="ARBA00022676"/>
    </source>
</evidence>
<dbReference type="UniPathway" id="UPA00378"/>
<dbReference type="GO" id="GO:0016263">
    <property type="term" value="F:glycoprotein-N-acetylgalactosamine 3-beta-galactosyltransferase activity"/>
    <property type="evidence" value="ECO:0007669"/>
    <property type="project" value="UniProtKB-EC"/>
</dbReference>
<evidence type="ECO:0000256" key="10">
    <source>
        <dbReference type="ARBA" id="ARBA00022989"/>
    </source>
</evidence>
<dbReference type="Gene3D" id="3.90.550.50">
    <property type="match status" value="1"/>
</dbReference>
<evidence type="ECO:0000256" key="4">
    <source>
        <dbReference type="ARBA" id="ARBA00012557"/>
    </source>
</evidence>
<dbReference type="EC" id="2.4.1.122" evidence="4"/>
<dbReference type="EMBL" id="NEDP02000483">
    <property type="protein sequence ID" value="OWF55769.1"/>
    <property type="molecule type" value="Genomic_DNA"/>
</dbReference>
<evidence type="ECO:0000256" key="7">
    <source>
        <dbReference type="ARBA" id="ARBA00022692"/>
    </source>
</evidence>
<feature type="domain" description="Fringe-like glycosyltransferase" evidence="12">
    <location>
        <begin position="89"/>
        <end position="246"/>
    </location>
</feature>
<sequence length="336" mass="39074">MWKHKPFWRLYLRNFVILAVVAMGSVFLACLDEDFTTKVRGYVWKIDIKTLAKQYKDESSLYIDRTQADHLFNKVKVLCFILTIERKLTGQVQIVNNTWARRCNKVLYVLCTDHKAPDLLSTCSVGESRNHLTGKVRYAIKHSYEHYMEKYDWFLKADDDTYVIMENLRYLLSHYPTNKAGYLGYHFKVHIDQGYMSGGAGYIINRQALKQVVEQGFRRDSCLQDGGDEDVEMGRCLEASNVQVFSSLDKFDRETFHTDKPWQHIWGIPPGYLNLYSRNGVRKGADCCSQFSVSYHHVDAATMAFMEQMLYRTSVYGRHGLTNATNVFPQRFLTGH</sequence>
<dbReference type="InterPro" id="IPR003378">
    <property type="entry name" value="Fringe-like_glycosylTrfase"/>
</dbReference>
<evidence type="ECO:0000256" key="3">
    <source>
        <dbReference type="ARBA" id="ARBA00006462"/>
    </source>
</evidence>
<protein>
    <recommendedName>
        <fullName evidence="4">N-acetylgalactosaminide beta-1,3-galactosyltransferase</fullName>
        <ecNumber evidence="4">2.4.1.122</ecNumber>
    </recommendedName>
</protein>
<keyword evidence="5 13" id="KW-0328">Glycosyltransferase</keyword>
<dbReference type="OrthoDB" id="414175at2759"/>
<keyword evidence="9" id="KW-0735">Signal-anchor</keyword>
<comment type="similarity">
    <text evidence="3">Belongs to the glycosyltransferase 31 family. Beta3-Gal-T subfamily.</text>
</comment>
<evidence type="ECO:0000313" key="14">
    <source>
        <dbReference type="Proteomes" id="UP000242188"/>
    </source>
</evidence>
<name>A0A210R436_MIZYE</name>
<dbReference type="PROSITE" id="PS51257">
    <property type="entry name" value="PROKAR_LIPOPROTEIN"/>
    <property type="match status" value="1"/>
</dbReference>
<gene>
    <name evidence="13" type="ORF">KP79_PYT23832</name>
</gene>
<keyword evidence="7" id="KW-0812">Transmembrane</keyword>
<evidence type="ECO:0000256" key="1">
    <source>
        <dbReference type="ARBA" id="ARBA00004606"/>
    </source>
</evidence>
<evidence type="ECO:0000256" key="8">
    <source>
        <dbReference type="ARBA" id="ARBA00022741"/>
    </source>
</evidence>
<dbReference type="InterPro" id="IPR026050">
    <property type="entry name" value="C1GALT1/C1GALT1_chp1"/>
</dbReference>
<comment type="pathway">
    <text evidence="2">Protein modification; protein glycosylation.</text>
</comment>
<proteinExistence type="inferred from homology"/>
<dbReference type="STRING" id="6573.A0A210R436"/>
<evidence type="ECO:0000259" key="12">
    <source>
        <dbReference type="Pfam" id="PF02434"/>
    </source>
</evidence>
<comment type="subcellular location">
    <subcellularLocation>
        <location evidence="1">Membrane</location>
        <topology evidence="1">Single-pass type II membrane protein</topology>
    </subcellularLocation>
</comment>
<organism evidence="13 14">
    <name type="scientific">Mizuhopecten yessoensis</name>
    <name type="common">Japanese scallop</name>
    <name type="synonym">Patinopecten yessoensis</name>
    <dbReference type="NCBI Taxonomy" id="6573"/>
    <lineage>
        <taxon>Eukaryota</taxon>
        <taxon>Metazoa</taxon>
        <taxon>Spiralia</taxon>
        <taxon>Lophotrochozoa</taxon>
        <taxon>Mollusca</taxon>
        <taxon>Bivalvia</taxon>
        <taxon>Autobranchia</taxon>
        <taxon>Pteriomorphia</taxon>
        <taxon>Pectinida</taxon>
        <taxon>Pectinoidea</taxon>
        <taxon>Pectinidae</taxon>
        <taxon>Mizuhopecten</taxon>
    </lineage>
</organism>
<dbReference type="PANTHER" id="PTHR23033">
    <property type="entry name" value="BETA1,3-GALACTOSYLTRANSFERASE"/>
    <property type="match status" value="1"/>
</dbReference>
<evidence type="ECO:0000256" key="9">
    <source>
        <dbReference type="ARBA" id="ARBA00022968"/>
    </source>
</evidence>
<dbReference type="PANTHER" id="PTHR23033:SF14">
    <property type="entry name" value="GLYCOPROTEIN-N-ACETYLGALACTOSAMINE 3-BETA-GALACTOSYLTRANSFERASE 1-RELATED"/>
    <property type="match status" value="1"/>
</dbReference>
<accession>A0A210R436</accession>
<comment type="caution">
    <text evidence="13">The sequence shown here is derived from an EMBL/GenBank/DDBJ whole genome shotgun (WGS) entry which is preliminary data.</text>
</comment>
<keyword evidence="10" id="KW-1133">Transmembrane helix</keyword>
<evidence type="ECO:0000313" key="13">
    <source>
        <dbReference type="EMBL" id="OWF55769.1"/>
    </source>
</evidence>
<evidence type="ECO:0000256" key="11">
    <source>
        <dbReference type="ARBA" id="ARBA00023136"/>
    </source>
</evidence>
<dbReference type="GO" id="GO:0000166">
    <property type="term" value="F:nucleotide binding"/>
    <property type="evidence" value="ECO:0007669"/>
    <property type="project" value="UniProtKB-KW"/>
</dbReference>
<keyword evidence="14" id="KW-1185">Reference proteome</keyword>
<evidence type="ECO:0000256" key="2">
    <source>
        <dbReference type="ARBA" id="ARBA00004922"/>
    </source>
</evidence>
<keyword evidence="6 13" id="KW-0808">Transferase</keyword>
<dbReference type="Proteomes" id="UP000242188">
    <property type="component" value="Unassembled WGS sequence"/>
</dbReference>
<keyword evidence="11" id="KW-0472">Membrane</keyword>
<evidence type="ECO:0000256" key="6">
    <source>
        <dbReference type="ARBA" id="ARBA00022679"/>
    </source>
</evidence>